<evidence type="ECO:0000259" key="1">
    <source>
        <dbReference type="PROSITE" id="PS52006"/>
    </source>
</evidence>
<gene>
    <name evidence="2" type="ORF">NNJEOMEG_03572</name>
</gene>
<evidence type="ECO:0000313" key="3">
    <source>
        <dbReference type="Proteomes" id="UP000494245"/>
    </source>
</evidence>
<feature type="domain" description="GH64" evidence="1">
    <location>
        <begin position="1"/>
        <end position="321"/>
    </location>
</feature>
<proteinExistence type="predicted"/>
<dbReference type="RefSeq" id="WP_173086844.1">
    <property type="nucleotide sequence ID" value="NZ_BLTE01000020.1"/>
</dbReference>
<keyword evidence="3" id="KW-1185">Reference proteome</keyword>
<organism evidence="2 3">
    <name type="scientific">Fundidesulfovibrio magnetotacticus</name>
    <dbReference type="NCBI Taxonomy" id="2730080"/>
    <lineage>
        <taxon>Bacteria</taxon>
        <taxon>Pseudomonadati</taxon>
        <taxon>Thermodesulfobacteriota</taxon>
        <taxon>Desulfovibrionia</taxon>
        <taxon>Desulfovibrionales</taxon>
        <taxon>Desulfovibrionaceae</taxon>
        <taxon>Fundidesulfovibrio</taxon>
    </lineage>
</organism>
<evidence type="ECO:0000313" key="2">
    <source>
        <dbReference type="EMBL" id="GFK95704.1"/>
    </source>
</evidence>
<dbReference type="Proteomes" id="UP000494245">
    <property type="component" value="Unassembled WGS sequence"/>
</dbReference>
<dbReference type="Gene3D" id="2.60.110.10">
    <property type="entry name" value="Thaumatin"/>
    <property type="match status" value="1"/>
</dbReference>
<sequence length="423" mass="44657">MFNLPSGADPDKVFVSFFNNGGSIDGWYYDDAGGKETLKTNTSYSMSQLTDNAKDKDKPKSVGVGVPSDVPAVMVNSFNSGRIYISYGSAMDYSGGFPDPGNSSDKNRNTRYQYLEPTISGSTINVDLSYIDDLSIPLSMEAVNASKSATNSPQKTTVSGADLAKAASSAATSTSAVYKEGSIGSSLSGDFKRVLTPHNDGSLYHDWSWLKADKPTATLENYFNGVGEKPSEASLKAQQYKFTVTFDGSGNASITGSGDSIKSSTITINFTDLNAATGVYGANPSYTVSNYDNTGKSKTFNGINNDIYGYIVGDLLAGLDWGFVGSTTKLGGTEIGKLSSAHWWGGKTSDGKTVSPGDSAVGQGLVFSKAQSDSKKYDNYAANLDGKTAGYAAPFQDRAGSNLLFFDRGKDSSAYLEVSIGKD</sequence>
<dbReference type="AlphaFoldDB" id="A0A6V8LVD5"/>
<comment type="caution">
    <text evidence="2">The sequence shown here is derived from an EMBL/GenBank/DDBJ whole genome shotgun (WGS) entry which is preliminary data.</text>
</comment>
<dbReference type="EMBL" id="BLTE01000020">
    <property type="protein sequence ID" value="GFK95704.1"/>
    <property type="molecule type" value="Genomic_DNA"/>
</dbReference>
<accession>A0A6V8LVD5</accession>
<dbReference type="Pfam" id="PF16483">
    <property type="entry name" value="Glyco_hydro_64"/>
    <property type="match status" value="1"/>
</dbReference>
<name>A0A6V8LVD5_9BACT</name>
<dbReference type="InterPro" id="IPR032477">
    <property type="entry name" value="Glyco_hydro_64"/>
</dbReference>
<dbReference type="InterPro" id="IPR037176">
    <property type="entry name" value="Osmotin/thaumatin-like_sf"/>
</dbReference>
<dbReference type="PROSITE" id="PS52006">
    <property type="entry name" value="GH64"/>
    <property type="match status" value="1"/>
</dbReference>
<protein>
    <recommendedName>
        <fullName evidence="1">GH64 domain-containing protein</fullName>
    </recommendedName>
</protein>
<reference evidence="2 3" key="2">
    <citation type="submission" date="2020-05" db="EMBL/GenBank/DDBJ databases">
        <title>Draft genome sequence of Desulfovibrio sp. strainFSS-1.</title>
        <authorList>
            <person name="Shimoshige H."/>
            <person name="Kobayashi H."/>
            <person name="Maekawa T."/>
        </authorList>
    </citation>
    <scope>NUCLEOTIDE SEQUENCE [LARGE SCALE GENOMIC DNA]</scope>
    <source>
        <strain evidence="2 3">SIID29052-01</strain>
    </source>
</reference>
<reference evidence="2 3" key="1">
    <citation type="submission" date="2020-04" db="EMBL/GenBank/DDBJ databases">
        <authorList>
            <consortium name="Desulfovibrio sp. FSS-1 genome sequencing consortium"/>
            <person name="Shimoshige H."/>
            <person name="Kobayashi H."/>
            <person name="Maekawa T."/>
        </authorList>
    </citation>
    <scope>NUCLEOTIDE SEQUENCE [LARGE SCALE GENOMIC DNA]</scope>
    <source>
        <strain evidence="2 3">SIID29052-01</strain>
    </source>
</reference>